<feature type="signal peptide" evidence="1">
    <location>
        <begin position="1"/>
        <end position="26"/>
    </location>
</feature>
<keyword evidence="1" id="KW-0732">Signal</keyword>
<dbReference type="InterPro" id="IPR011059">
    <property type="entry name" value="Metal-dep_hydrolase_composite"/>
</dbReference>
<dbReference type="EMBL" id="JBHUMP010000023">
    <property type="protein sequence ID" value="MFD2741394.1"/>
    <property type="molecule type" value="Genomic_DNA"/>
</dbReference>
<dbReference type="Pfam" id="PF07969">
    <property type="entry name" value="Amidohydro_3"/>
    <property type="match status" value="1"/>
</dbReference>
<proteinExistence type="predicted"/>
<dbReference type="SUPFAM" id="SSF51556">
    <property type="entry name" value="Metallo-dependent hydrolases"/>
    <property type="match status" value="1"/>
</dbReference>
<protein>
    <submittedName>
        <fullName evidence="3">Amidohydrolase</fullName>
        <ecNumber evidence="3">3.5.-.-</ecNumber>
    </submittedName>
</protein>
<accession>A0ABW5U6C3</accession>
<name>A0ABW5U6C3_9RHOB</name>
<dbReference type="InterPro" id="IPR032466">
    <property type="entry name" value="Metal_Hydrolase"/>
</dbReference>
<dbReference type="RefSeq" id="WP_386375821.1">
    <property type="nucleotide sequence ID" value="NZ_JBHUMP010000023.1"/>
</dbReference>
<dbReference type="Proteomes" id="UP001597474">
    <property type="component" value="Unassembled WGS sequence"/>
</dbReference>
<reference evidence="4" key="1">
    <citation type="journal article" date="2019" name="Int. J. Syst. Evol. Microbiol.">
        <title>The Global Catalogue of Microorganisms (GCM) 10K type strain sequencing project: providing services to taxonomists for standard genome sequencing and annotation.</title>
        <authorList>
            <consortium name="The Broad Institute Genomics Platform"/>
            <consortium name="The Broad Institute Genome Sequencing Center for Infectious Disease"/>
            <person name="Wu L."/>
            <person name="Ma J."/>
        </authorList>
    </citation>
    <scope>NUCLEOTIDE SEQUENCE [LARGE SCALE GENOMIC DNA]</scope>
    <source>
        <strain evidence="4">TISTR 2562</strain>
    </source>
</reference>
<dbReference type="Gene3D" id="3.20.20.140">
    <property type="entry name" value="Metal-dependent hydrolases"/>
    <property type="match status" value="1"/>
</dbReference>
<dbReference type="SUPFAM" id="SSF51338">
    <property type="entry name" value="Composite domain of metallo-dependent hydrolases"/>
    <property type="match status" value="1"/>
</dbReference>
<feature type="domain" description="Amidohydrolase 3" evidence="2">
    <location>
        <begin position="79"/>
        <end position="575"/>
    </location>
</feature>
<evidence type="ECO:0000313" key="3">
    <source>
        <dbReference type="EMBL" id="MFD2741394.1"/>
    </source>
</evidence>
<dbReference type="CDD" id="cd01300">
    <property type="entry name" value="YtcJ_like"/>
    <property type="match status" value="1"/>
</dbReference>
<dbReference type="GO" id="GO:0016787">
    <property type="term" value="F:hydrolase activity"/>
    <property type="evidence" value="ECO:0007669"/>
    <property type="project" value="UniProtKB-KW"/>
</dbReference>
<keyword evidence="3" id="KW-0378">Hydrolase</keyword>
<dbReference type="Gene3D" id="2.30.40.10">
    <property type="entry name" value="Urease, subunit C, domain 1"/>
    <property type="match status" value="1"/>
</dbReference>
<organism evidence="3 4">
    <name type="scientific">Sulfitobacter aestuarii</name>
    <dbReference type="NCBI Taxonomy" id="2161676"/>
    <lineage>
        <taxon>Bacteria</taxon>
        <taxon>Pseudomonadati</taxon>
        <taxon>Pseudomonadota</taxon>
        <taxon>Alphaproteobacteria</taxon>
        <taxon>Rhodobacterales</taxon>
        <taxon>Roseobacteraceae</taxon>
        <taxon>Sulfitobacter</taxon>
    </lineage>
</organism>
<dbReference type="PANTHER" id="PTHR22642">
    <property type="entry name" value="IMIDAZOLONEPROPIONASE"/>
    <property type="match status" value="1"/>
</dbReference>
<comment type="caution">
    <text evidence="3">The sequence shown here is derived from an EMBL/GenBank/DDBJ whole genome shotgun (WGS) entry which is preliminary data.</text>
</comment>
<sequence>MTFHYKNTRAAFGATIALLLSSTAIAAQENAPDKIFFGGNILTMNDANLFAESVAIEGDRITHVGLLEDIKPLADESTEMVDLGGKAMLPGFIDPHGHFVSAGISSLQVDLNPPPIGTTTNMDELIAKLKERADADSEAAVILGTRYDDTLLAENRHPTREDLDQVSTTRPVIIRHISGHVSVANSKALEMAGITADTPNPNGGRIAKDATSGEPTGVLEGGAGGLVRSLAPEITEKDQLAAIRKASEMWAASGFTTANDQPSDPSAIDLYKQALNSGDLLLRLTYWPRETTVEGAEGYPAVKSGTDLTAGQNMIVHGPMKLVIDGSPQGYTANFSQPYMTQRPQDDGNYRGFPYWDDRKAFFDYVETLHRKGWQITIHSNGDQGIQDTLDAFAAAQRAAPREDARHTIQHAQFTRPDQLNQMAALDVHPDFFIGHTFYWGDRHKDVFFGPSRAAHMSPLKGAYEHGLTPTTHTDTPVVPIDGIQMIWSSVNRMSTGGEVIGEDQRVNPLEALKAITINAAWQYFQEDIKGTLEPGKLADFVILSENPLSVGHLDPMRIKDIKVLETIVGGETVFEGEKESIVARHFKN</sequence>
<dbReference type="PANTHER" id="PTHR22642:SF2">
    <property type="entry name" value="PROTEIN LONG AFTER FAR-RED 3"/>
    <property type="match status" value="1"/>
</dbReference>
<evidence type="ECO:0000313" key="4">
    <source>
        <dbReference type="Proteomes" id="UP001597474"/>
    </source>
</evidence>
<dbReference type="InterPro" id="IPR033932">
    <property type="entry name" value="YtcJ-like"/>
</dbReference>
<dbReference type="InterPro" id="IPR013108">
    <property type="entry name" value="Amidohydro_3"/>
</dbReference>
<dbReference type="Gene3D" id="3.10.310.70">
    <property type="match status" value="1"/>
</dbReference>
<dbReference type="EC" id="3.5.-.-" evidence="3"/>
<evidence type="ECO:0000259" key="2">
    <source>
        <dbReference type="Pfam" id="PF07969"/>
    </source>
</evidence>
<evidence type="ECO:0000256" key="1">
    <source>
        <dbReference type="SAM" id="SignalP"/>
    </source>
</evidence>
<feature type="chain" id="PRO_5045694516" evidence="1">
    <location>
        <begin position="27"/>
        <end position="589"/>
    </location>
</feature>
<gene>
    <name evidence="3" type="ORF">ACFSUD_17605</name>
</gene>
<keyword evidence="4" id="KW-1185">Reference proteome</keyword>